<reference evidence="6 7" key="1">
    <citation type="submission" date="2018-05" db="EMBL/GenBank/DDBJ databases">
        <title>Draft genome of Methanospirillum stamsii Pt1.</title>
        <authorList>
            <person name="Dueholm M.S."/>
            <person name="Nielsen P.H."/>
            <person name="Bakmann L.F."/>
            <person name="Otzen D.E."/>
        </authorList>
    </citation>
    <scope>NUCLEOTIDE SEQUENCE [LARGE SCALE GENOMIC DNA]</scope>
    <source>
        <strain evidence="6 7">Pt1</strain>
    </source>
</reference>
<evidence type="ECO:0000313" key="7">
    <source>
        <dbReference type="Proteomes" id="UP000245934"/>
    </source>
</evidence>
<feature type="region of interest" description="Disordered" evidence="4">
    <location>
        <begin position="111"/>
        <end position="135"/>
    </location>
</feature>
<evidence type="ECO:0000313" key="6">
    <source>
        <dbReference type="EMBL" id="PWR76320.1"/>
    </source>
</evidence>
<dbReference type="PANTHER" id="PTHR33204">
    <property type="entry name" value="TRANSCRIPTIONAL REGULATOR, MARR FAMILY"/>
    <property type="match status" value="1"/>
</dbReference>
<sequence length="135" mass="15746">MSSFLPKDESPIRISLSVIGGKWKPLILWHIRDNPQRFSELQRCIPGITQMMLTKQLRELESDMIIIRTMYPEIPPRVDYRLTDLGKTVFPVLCALFSWGKTYQDEIEKIASEEKSKTGPVDQRVKEPVKRKKKT</sequence>
<evidence type="ECO:0000256" key="4">
    <source>
        <dbReference type="SAM" id="MobiDB-lite"/>
    </source>
</evidence>
<dbReference type="Gene3D" id="1.10.10.10">
    <property type="entry name" value="Winged helix-like DNA-binding domain superfamily/Winged helix DNA-binding domain"/>
    <property type="match status" value="1"/>
</dbReference>
<organism evidence="6 7">
    <name type="scientific">Methanospirillum stamsii</name>
    <dbReference type="NCBI Taxonomy" id="1277351"/>
    <lineage>
        <taxon>Archaea</taxon>
        <taxon>Methanobacteriati</taxon>
        <taxon>Methanobacteriota</taxon>
        <taxon>Stenosarchaea group</taxon>
        <taxon>Methanomicrobia</taxon>
        <taxon>Methanomicrobiales</taxon>
        <taxon>Methanospirillaceae</taxon>
        <taxon>Methanospirillum</taxon>
    </lineage>
</organism>
<dbReference type="PANTHER" id="PTHR33204:SF29">
    <property type="entry name" value="TRANSCRIPTIONAL REGULATOR"/>
    <property type="match status" value="1"/>
</dbReference>
<dbReference type="InterPro" id="IPR036390">
    <property type="entry name" value="WH_DNA-bd_sf"/>
</dbReference>
<dbReference type="EMBL" id="QGMZ01000001">
    <property type="protein sequence ID" value="PWR76320.1"/>
    <property type="molecule type" value="Genomic_DNA"/>
</dbReference>
<dbReference type="PROSITE" id="PS51118">
    <property type="entry name" value="HTH_HXLR"/>
    <property type="match status" value="1"/>
</dbReference>
<keyword evidence="2" id="KW-0238">DNA-binding</keyword>
<dbReference type="OrthoDB" id="10490at2157"/>
<keyword evidence="3" id="KW-0804">Transcription</keyword>
<name>A0A2V2NC35_9EURY</name>
<feature type="domain" description="HTH hxlR-type" evidence="5">
    <location>
        <begin position="10"/>
        <end position="108"/>
    </location>
</feature>
<dbReference type="Proteomes" id="UP000245934">
    <property type="component" value="Unassembled WGS sequence"/>
</dbReference>
<dbReference type="RefSeq" id="WP_109939139.1">
    <property type="nucleotide sequence ID" value="NZ_CP176366.1"/>
</dbReference>
<dbReference type="GeneID" id="97610338"/>
<proteinExistence type="predicted"/>
<evidence type="ECO:0000256" key="1">
    <source>
        <dbReference type="ARBA" id="ARBA00023015"/>
    </source>
</evidence>
<evidence type="ECO:0000256" key="3">
    <source>
        <dbReference type="ARBA" id="ARBA00023163"/>
    </source>
</evidence>
<dbReference type="AlphaFoldDB" id="A0A2V2NC35"/>
<keyword evidence="1" id="KW-0805">Transcription regulation</keyword>
<keyword evidence="7" id="KW-1185">Reference proteome</keyword>
<dbReference type="Pfam" id="PF01638">
    <property type="entry name" value="HxlR"/>
    <property type="match status" value="1"/>
</dbReference>
<accession>A0A2V2NC35</accession>
<protein>
    <submittedName>
        <fullName evidence="6">ArsR family transcriptional regulator</fullName>
    </submittedName>
</protein>
<dbReference type="InterPro" id="IPR002577">
    <property type="entry name" value="HTH_HxlR"/>
</dbReference>
<gene>
    <name evidence="6" type="ORF">DLD82_00490</name>
</gene>
<evidence type="ECO:0000259" key="5">
    <source>
        <dbReference type="PROSITE" id="PS51118"/>
    </source>
</evidence>
<dbReference type="SUPFAM" id="SSF46785">
    <property type="entry name" value="Winged helix' DNA-binding domain"/>
    <property type="match status" value="1"/>
</dbReference>
<evidence type="ECO:0000256" key="2">
    <source>
        <dbReference type="ARBA" id="ARBA00023125"/>
    </source>
</evidence>
<feature type="compositionally biased region" description="Basic and acidic residues" evidence="4">
    <location>
        <begin position="111"/>
        <end position="128"/>
    </location>
</feature>
<dbReference type="InterPro" id="IPR036388">
    <property type="entry name" value="WH-like_DNA-bd_sf"/>
</dbReference>
<comment type="caution">
    <text evidence="6">The sequence shown here is derived from an EMBL/GenBank/DDBJ whole genome shotgun (WGS) entry which is preliminary data.</text>
</comment>
<dbReference type="GO" id="GO:0003677">
    <property type="term" value="F:DNA binding"/>
    <property type="evidence" value="ECO:0007669"/>
    <property type="project" value="UniProtKB-KW"/>
</dbReference>